<dbReference type="Proteomes" id="UP000823399">
    <property type="component" value="Unassembled WGS sequence"/>
</dbReference>
<dbReference type="OrthoDB" id="2692741at2759"/>
<proteinExistence type="predicted"/>
<evidence type="ECO:0000313" key="2">
    <source>
        <dbReference type="Proteomes" id="UP000823399"/>
    </source>
</evidence>
<dbReference type="GeneID" id="64693716"/>
<keyword evidence="2" id="KW-1185">Reference proteome</keyword>
<name>A0A9P7F4C9_9AGAM</name>
<dbReference type="RefSeq" id="XP_041291572.1">
    <property type="nucleotide sequence ID" value="XM_041431457.1"/>
</dbReference>
<evidence type="ECO:0000313" key="1">
    <source>
        <dbReference type="EMBL" id="KAG2106534.1"/>
    </source>
</evidence>
<comment type="caution">
    <text evidence="1">The sequence shown here is derived from an EMBL/GenBank/DDBJ whole genome shotgun (WGS) entry which is preliminary data.</text>
</comment>
<sequence>MHVRVGVAGLDYLKCLSDCGCTGGVNYWSDNDIDDYKPDTSSEGALSDCESLCELKGDDLEHNLKRLQAEADLEAPRWTAPIDTLFKIILRPKTNVVWKKAEQNRSLGYNGLSSCTQCQRDKLARDQAE</sequence>
<dbReference type="AlphaFoldDB" id="A0A9P7F4C9"/>
<organism evidence="1 2">
    <name type="scientific">Suillus discolor</name>
    <dbReference type="NCBI Taxonomy" id="1912936"/>
    <lineage>
        <taxon>Eukaryota</taxon>
        <taxon>Fungi</taxon>
        <taxon>Dikarya</taxon>
        <taxon>Basidiomycota</taxon>
        <taxon>Agaricomycotina</taxon>
        <taxon>Agaricomycetes</taxon>
        <taxon>Agaricomycetidae</taxon>
        <taxon>Boletales</taxon>
        <taxon>Suillineae</taxon>
        <taxon>Suillaceae</taxon>
        <taxon>Suillus</taxon>
    </lineage>
</organism>
<dbReference type="EMBL" id="JABBWM010000035">
    <property type="protein sequence ID" value="KAG2106534.1"/>
    <property type="molecule type" value="Genomic_DNA"/>
</dbReference>
<gene>
    <name evidence="1" type="ORF">F5147DRAFT_578876</name>
</gene>
<accession>A0A9P7F4C9</accession>
<reference evidence="1" key="1">
    <citation type="journal article" date="2020" name="New Phytol.">
        <title>Comparative genomics reveals dynamic genome evolution in host specialist ectomycorrhizal fungi.</title>
        <authorList>
            <person name="Lofgren L.A."/>
            <person name="Nguyen N.H."/>
            <person name="Vilgalys R."/>
            <person name="Ruytinx J."/>
            <person name="Liao H.L."/>
            <person name="Branco S."/>
            <person name="Kuo A."/>
            <person name="LaButti K."/>
            <person name="Lipzen A."/>
            <person name="Andreopoulos W."/>
            <person name="Pangilinan J."/>
            <person name="Riley R."/>
            <person name="Hundley H."/>
            <person name="Na H."/>
            <person name="Barry K."/>
            <person name="Grigoriev I.V."/>
            <person name="Stajich J.E."/>
            <person name="Kennedy P.G."/>
        </authorList>
    </citation>
    <scope>NUCLEOTIDE SEQUENCE</scope>
    <source>
        <strain evidence="1">FC423</strain>
    </source>
</reference>
<protein>
    <submittedName>
        <fullName evidence="1">Uncharacterized protein</fullName>
    </submittedName>
</protein>